<keyword evidence="6" id="KW-0804">Transcription</keyword>
<keyword evidence="2 8" id="KW-0597">Phosphoprotein</keyword>
<dbReference type="Gene3D" id="3.40.50.2300">
    <property type="match status" value="1"/>
</dbReference>
<dbReference type="PROSITE" id="PS50110">
    <property type="entry name" value="RESPONSE_REGULATORY"/>
    <property type="match status" value="1"/>
</dbReference>
<dbReference type="InterPro" id="IPR011006">
    <property type="entry name" value="CheY-like_superfamily"/>
</dbReference>
<dbReference type="FunFam" id="1.10.10.10:FF:000018">
    <property type="entry name" value="DNA-binding response regulator ResD"/>
    <property type="match status" value="1"/>
</dbReference>
<dbReference type="Pfam" id="PF00072">
    <property type="entry name" value="Response_reg"/>
    <property type="match status" value="1"/>
</dbReference>
<dbReference type="CDD" id="cd00383">
    <property type="entry name" value="trans_reg_C"/>
    <property type="match status" value="1"/>
</dbReference>
<dbReference type="GO" id="GO:0005829">
    <property type="term" value="C:cytosol"/>
    <property type="evidence" value="ECO:0007669"/>
    <property type="project" value="TreeGrafter"/>
</dbReference>
<dbReference type="Gene3D" id="6.10.250.690">
    <property type="match status" value="1"/>
</dbReference>
<evidence type="ECO:0000256" key="2">
    <source>
        <dbReference type="ARBA" id="ARBA00022553"/>
    </source>
</evidence>
<dbReference type="PANTHER" id="PTHR48111:SF2">
    <property type="entry name" value="RESPONSE REGULATOR SAER"/>
    <property type="match status" value="1"/>
</dbReference>
<feature type="modified residue" description="4-aspartylphosphate" evidence="8">
    <location>
        <position position="53"/>
    </location>
</feature>
<evidence type="ECO:0000313" key="13">
    <source>
        <dbReference type="Proteomes" id="UP001056429"/>
    </source>
</evidence>
<organism evidence="12 13">
    <name type="scientific">Oceanirhabdus seepicola</name>
    <dbReference type="NCBI Taxonomy" id="2828781"/>
    <lineage>
        <taxon>Bacteria</taxon>
        <taxon>Bacillati</taxon>
        <taxon>Bacillota</taxon>
        <taxon>Clostridia</taxon>
        <taxon>Eubacteriales</taxon>
        <taxon>Clostridiaceae</taxon>
        <taxon>Oceanirhabdus</taxon>
    </lineage>
</organism>
<evidence type="ECO:0000256" key="3">
    <source>
        <dbReference type="ARBA" id="ARBA00023012"/>
    </source>
</evidence>
<evidence type="ECO:0000259" key="10">
    <source>
        <dbReference type="PROSITE" id="PS50110"/>
    </source>
</evidence>
<gene>
    <name evidence="12" type="ORF">KDK92_09250</name>
</gene>
<dbReference type="EMBL" id="JAGSOJ010000002">
    <property type="protein sequence ID" value="MCM1989926.1"/>
    <property type="molecule type" value="Genomic_DNA"/>
</dbReference>
<sequence length="232" mass="27022">MDINVLVVDDEKEICELIEIYLEKEGYNVFKAYDGLEAVNIIRKEDVNLALIDIMIPEINGYKVVKKIRDGGKIPIIMISAKSEPQDKILGLDLGADDYITKPFNPLELVARVNAQLRRFYEFNEVKTEQSVEKIIKHKELTLDTGRCLLLKGEKEINLTSKEFKIMAMLMRRIGQIFTKKQIYEEVWEEQYFGEDNVIMVHMSKLRDKIEDIPKEPKYLKTVRGLGYKVMD</sequence>
<evidence type="ECO:0000256" key="1">
    <source>
        <dbReference type="ARBA" id="ARBA00018672"/>
    </source>
</evidence>
<dbReference type="InterPro" id="IPR001789">
    <property type="entry name" value="Sig_transdc_resp-reg_receiver"/>
</dbReference>
<dbReference type="CDD" id="cd17574">
    <property type="entry name" value="REC_OmpR"/>
    <property type="match status" value="1"/>
</dbReference>
<evidence type="ECO:0000256" key="6">
    <source>
        <dbReference type="ARBA" id="ARBA00023163"/>
    </source>
</evidence>
<keyword evidence="13" id="KW-1185">Reference proteome</keyword>
<comment type="function">
    <text evidence="7">May play the central regulatory role in sporulation. It may be an element of the effector pathway responsible for the activation of sporulation genes in response to nutritional stress. Spo0A may act in concert with spo0H (a sigma factor) to control the expression of some genes that are critical to the sporulation process.</text>
</comment>
<name>A0A9J6P132_9CLOT</name>
<evidence type="ECO:0000256" key="5">
    <source>
        <dbReference type="ARBA" id="ARBA00023125"/>
    </source>
</evidence>
<evidence type="ECO:0000256" key="9">
    <source>
        <dbReference type="PROSITE-ProRule" id="PRU01091"/>
    </source>
</evidence>
<dbReference type="InterPro" id="IPR036388">
    <property type="entry name" value="WH-like_DNA-bd_sf"/>
</dbReference>
<feature type="domain" description="OmpR/PhoB-type" evidence="11">
    <location>
        <begin position="133"/>
        <end position="232"/>
    </location>
</feature>
<dbReference type="RefSeq" id="WP_250858958.1">
    <property type="nucleotide sequence ID" value="NZ_JAGSOJ010000002.1"/>
</dbReference>
<dbReference type="GO" id="GO:0006355">
    <property type="term" value="P:regulation of DNA-templated transcription"/>
    <property type="evidence" value="ECO:0007669"/>
    <property type="project" value="InterPro"/>
</dbReference>
<evidence type="ECO:0000313" key="12">
    <source>
        <dbReference type="EMBL" id="MCM1989926.1"/>
    </source>
</evidence>
<feature type="domain" description="Response regulatory" evidence="10">
    <location>
        <begin position="4"/>
        <end position="117"/>
    </location>
</feature>
<dbReference type="GO" id="GO:0000976">
    <property type="term" value="F:transcription cis-regulatory region binding"/>
    <property type="evidence" value="ECO:0007669"/>
    <property type="project" value="TreeGrafter"/>
</dbReference>
<accession>A0A9J6P132</accession>
<dbReference type="Proteomes" id="UP001056429">
    <property type="component" value="Unassembled WGS sequence"/>
</dbReference>
<dbReference type="SMART" id="SM00862">
    <property type="entry name" value="Trans_reg_C"/>
    <property type="match status" value="1"/>
</dbReference>
<reference evidence="12" key="1">
    <citation type="journal article" date="2021" name="mSystems">
        <title>Bacteria and Archaea Synergistically Convert Glycine Betaine to Biogenic Methane in the Formosa Cold Seep of the South China Sea.</title>
        <authorList>
            <person name="Li L."/>
            <person name="Zhang W."/>
            <person name="Zhang S."/>
            <person name="Song L."/>
            <person name="Sun Q."/>
            <person name="Zhang H."/>
            <person name="Xiang H."/>
            <person name="Dong X."/>
        </authorList>
    </citation>
    <scope>NUCLEOTIDE SEQUENCE</scope>
    <source>
        <strain evidence="12">ZWT</strain>
    </source>
</reference>
<dbReference type="FunFam" id="3.40.50.2300:FF:000001">
    <property type="entry name" value="DNA-binding response regulator PhoB"/>
    <property type="match status" value="1"/>
</dbReference>
<dbReference type="PANTHER" id="PTHR48111">
    <property type="entry name" value="REGULATOR OF RPOS"/>
    <property type="match status" value="1"/>
</dbReference>
<keyword evidence="3" id="KW-0902">Two-component regulatory system</keyword>
<evidence type="ECO:0000259" key="11">
    <source>
        <dbReference type="PROSITE" id="PS51755"/>
    </source>
</evidence>
<proteinExistence type="predicted"/>
<dbReference type="SMART" id="SM00448">
    <property type="entry name" value="REC"/>
    <property type="match status" value="1"/>
</dbReference>
<dbReference type="AlphaFoldDB" id="A0A9J6P132"/>
<reference evidence="12" key="2">
    <citation type="submission" date="2021-04" db="EMBL/GenBank/DDBJ databases">
        <authorList>
            <person name="Dong X."/>
        </authorList>
    </citation>
    <scope>NUCLEOTIDE SEQUENCE</scope>
    <source>
        <strain evidence="12">ZWT</strain>
    </source>
</reference>
<dbReference type="GO" id="GO:0000156">
    <property type="term" value="F:phosphorelay response regulator activity"/>
    <property type="evidence" value="ECO:0007669"/>
    <property type="project" value="TreeGrafter"/>
</dbReference>
<evidence type="ECO:0000256" key="8">
    <source>
        <dbReference type="PROSITE-ProRule" id="PRU00169"/>
    </source>
</evidence>
<dbReference type="SUPFAM" id="SSF52172">
    <property type="entry name" value="CheY-like"/>
    <property type="match status" value="1"/>
</dbReference>
<dbReference type="Gene3D" id="1.10.10.10">
    <property type="entry name" value="Winged helix-like DNA-binding domain superfamily/Winged helix DNA-binding domain"/>
    <property type="match status" value="1"/>
</dbReference>
<comment type="caution">
    <text evidence="12">The sequence shown here is derived from an EMBL/GenBank/DDBJ whole genome shotgun (WGS) entry which is preliminary data.</text>
</comment>
<feature type="DNA-binding region" description="OmpR/PhoB-type" evidence="9">
    <location>
        <begin position="133"/>
        <end position="232"/>
    </location>
</feature>
<protein>
    <recommendedName>
        <fullName evidence="1">Stage 0 sporulation protein A homolog</fullName>
    </recommendedName>
</protein>
<keyword evidence="4" id="KW-0805">Transcription regulation</keyword>
<dbReference type="PROSITE" id="PS51755">
    <property type="entry name" value="OMPR_PHOB"/>
    <property type="match status" value="1"/>
</dbReference>
<dbReference type="InterPro" id="IPR001867">
    <property type="entry name" value="OmpR/PhoB-type_DNA-bd"/>
</dbReference>
<dbReference type="GO" id="GO:0032993">
    <property type="term" value="C:protein-DNA complex"/>
    <property type="evidence" value="ECO:0007669"/>
    <property type="project" value="TreeGrafter"/>
</dbReference>
<evidence type="ECO:0000256" key="4">
    <source>
        <dbReference type="ARBA" id="ARBA00023015"/>
    </source>
</evidence>
<dbReference type="InterPro" id="IPR039420">
    <property type="entry name" value="WalR-like"/>
</dbReference>
<evidence type="ECO:0000256" key="7">
    <source>
        <dbReference type="ARBA" id="ARBA00024867"/>
    </source>
</evidence>
<dbReference type="Pfam" id="PF00486">
    <property type="entry name" value="Trans_reg_C"/>
    <property type="match status" value="1"/>
</dbReference>
<keyword evidence="5 9" id="KW-0238">DNA-binding</keyword>